<reference evidence="3 4" key="1">
    <citation type="submission" date="2018-01" db="EMBL/GenBank/DDBJ databases">
        <title>Complete genome sequence of Salinigranum rubrum GX10T, an extremely halophilic archaeon isolated from a marine solar saltern.</title>
        <authorList>
            <person name="Han S."/>
        </authorList>
    </citation>
    <scope>NUCLEOTIDE SEQUENCE [LARGE SCALE GENOMIC DNA]</scope>
    <source>
        <strain evidence="3 4">GX10</strain>
    </source>
</reference>
<dbReference type="InterPro" id="IPR006016">
    <property type="entry name" value="UspA"/>
</dbReference>
<dbReference type="PANTHER" id="PTHR46268:SF6">
    <property type="entry name" value="UNIVERSAL STRESS PROTEIN UP12"/>
    <property type="match status" value="1"/>
</dbReference>
<keyword evidence="4" id="KW-1185">Reference proteome</keyword>
<comment type="similarity">
    <text evidence="1">Belongs to the universal stress protein A family.</text>
</comment>
<dbReference type="InterPro" id="IPR014729">
    <property type="entry name" value="Rossmann-like_a/b/a_fold"/>
</dbReference>
<proteinExistence type="inferred from homology"/>
<dbReference type="Pfam" id="PF00582">
    <property type="entry name" value="Usp"/>
    <property type="match status" value="1"/>
</dbReference>
<protein>
    <recommendedName>
        <fullName evidence="2">UspA domain-containing protein</fullName>
    </recommendedName>
</protein>
<dbReference type="KEGG" id="srub:C2R22_10000"/>
<dbReference type="PANTHER" id="PTHR46268">
    <property type="entry name" value="STRESS RESPONSE PROTEIN NHAX"/>
    <property type="match status" value="1"/>
</dbReference>
<dbReference type="Gene3D" id="3.40.50.620">
    <property type="entry name" value="HUPs"/>
    <property type="match status" value="1"/>
</dbReference>
<feature type="domain" description="UspA" evidence="2">
    <location>
        <begin position="1"/>
        <end position="141"/>
    </location>
</feature>
<dbReference type="CDD" id="cd00293">
    <property type="entry name" value="USP-like"/>
    <property type="match status" value="1"/>
</dbReference>
<dbReference type="GeneID" id="35592425"/>
<dbReference type="Proteomes" id="UP000236584">
    <property type="component" value="Chromosome"/>
</dbReference>
<dbReference type="RefSeq" id="WP_103425627.1">
    <property type="nucleotide sequence ID" value="NZ_CP026309.1"/>
</dbReference>
<name>A0A2I8VJ40_9EURY</name>
<evidence type="ECO:0000259" key="2">
    <source>
        <dbReference type="Pfam" id="PF00582"/>
    </source>
</evidence>
<accession>A0A2I8VJ40</accession>
<dbReference type="AlphaFoldDB" id="A0A2I8VJ40"/>
<gene>
    <name evidence="3" type="ORF">C2R22_10000</name>
</gene>
<dbReference type="OrthoDB" id="342236at2157"/>
<dbReference type="EMBL" id="CP026309">
    <property type="protein sequence ID" value="AUV81938.1"/>
    <property type="molecule type" value="Genomic_DNA"/>
</dbReference>
<evidence type="ECO:0000313" key="4">
    <source>
        <dbReference type="Proteomes" id="UP000236584"/>
    </source>
</evidence>
<dbReference type="SUPFAM" id="SSF52402">
    <property type="entry name" value="Adenine nucleotide alpha hydrolases-like"/>
    <property type="match status" value="1"/>
</dbReference>
<organism evidence="3 4">
    <name type="scientific">Salinigranum rubrum</name>
    <dbReference type="NCBI Taxonomy" id="755307"/>
    <lineage>
        <taxon>Archaea</taxon>
        <taxon>Methanobacteriati</taxon>
        <taxon>Methanobacteriota</taxon>
        <taxon>Stenosarchaea group</taxon>
        <taxon>Halobacteria</taxon>
        <taxon>Halobacteriales</taxon>
        <taxon>Haloferacaceae</taxon>
        <taxon>Salinigranum</taxon>
    </lineage>
</organism>
<sequence length="144" mass="15517">MIERVLIAVGEERMHIEDITEHAIEIASALGASVTLLQVYTQSEFDELLKGLEYDSADPTDIAKRNGVVRDAASLIREADLDLDVVGTVGTPAEEVASYVTDHGIDHVFIGGRKRRPTGKALLGSTSQDILLALDVPCTVFQLG</sequence>
<evidence type="ECO:0000313" key="3">
    <source>
        <dbReference type="EMBL" id="AUV81938.1"/>
    </source>
</evidence>
<evidence type="ECO:0000256" key="1">
    <source>
        <dbReference type="ARBA" id="ARBA00008791"/>
    </source>
</evidence>